<dbReference type="SUPFAM" id="SSF52047">
    <property type="entry name" value="RNI-like"/>
    <property type="match status" value="1"/>
</dbReference>
<feature type="compositionally biased region" description="Polar residues" evidence="4">
    <location>
        <begin position="45"/>
        <end position="58"/>
    </location>
</feature>
<dbReference type="PANTHER" id="PTHR24113">
    <property type="entry name" value="RAN GTPASE-ACTIVATING PROTEIN 1"/>
    <property type="match status" value="1"/>
</dbReference>
<evidence type="ECO:0000313" key="5">
    <source>
        <dbReference type="EMBL" id="PJF19839.1"/>
    </source>
</evidence>
<dbReference type="SMART" id="SM00368">
    <property type="entry name" value="LRR_RI"/>
    <property type="match status" value="9"/>
</dbReference>
<dbReference type="Proteomes" id="UP000240830">
    <property type="component" value="Unassembled WGS sequence"/>
</dbReference>
<dbReference type="GO" id="GO:0005096">
    <property type="term" value="F:GTPase activator activity"/>
    <property type="evidence" value="ECO:0007669"/>
    <property type="project" value="UniProtKB-KW"/>
</dbReference>
<dbReference type="GO" id="GO:0005634">
    <property type="term" value="C:nucleus"/>
    <property type="evidence" value="ECO:0007669"/>
    <property type="project" value="TreeGrafter"/>
</dbReference>
<dbReference type="Pfam" id="PF13516">
    <property type="entry name" value="LRR_6"/>
    <property type="match status" value="2"/>
</dbReference>
<sequence length="542" mass="57758">MGNSLNKSSKSQAKQPVQTPKESCKDSGKCAGKCKVGRGNMDEASPSQASTTVPESVQTDKPVVVETLKKEVVVLPADEVVVVSTDETAVMPADKTVLGAADETAVISADEAPVLPADEMVVVTTDDAVIPVTSETIVVATDEPVVITTNESKDSSAPALQELSIANQKLKLNSADDVAEYVATIKANPGLKTVKLNGNTLGVDASKALAEALAGCDSIEEFYLNDCFTGRMKEEVHVAVEAFGQVLKNKSTLRVVDYSDNAFGPVGAKAAAVLLSEATGLQELILNNNGLGPEGGKIIAQSLLNCQKLNIDAGKQSSLRRVEIGRNRLENGSSALMGEAFKSHGLLKEIALPQNGIRPEGIAELSNGIAANPTLIQLNLQDNTFTSTGSQAFARALKQLKSLKVLNIGDCLLGSDGCEMVITSLASSQCPIELLNLQYNEMDEQGLEHLTKNLHEFTSLKVLMLNGNCFNPTGTAADALKEALQTEQRADILDNWSDMEFYSEDEESDAETQEPLDDDNEDDDEKEDLADEIARMNIAKTD</sequence>
<protein>
    <submittedName>
        <fullName evidence="5">Rna1p</fullName>
    </submittedName>
</protein>
<proteinExistence type="predicted"/>
<dbReference type="Gene3D" id="3.80.10.10">
    <property type="entry name" value="Ribonuclease Inhibitor"/>
    <property type="match status" value="1"/>
</dbReference>
<dbReference type="PANTHER" id="PTHR24113:SF12">
    <property type="entry name" value="RAN GTPASE-ACTIVATING PROTEIN 1"/>
    <property type="match status" value="1"/>
</dbReference>
<dbReference type="GO" id="GO:0005829">
    <property type="term" value="C:cytosol"/>
    <property type="evidence" value="ECO:0007669"/>
    <property type="project" value="TreeGrafter"/>
</dbReference>
<keyword evidence="3" id="KW-0677">Repeat</keyword>
<comment type="caution">
    <text evidence="5">The sequence shown here is derived from an EMBL/GenBank/DDBJ whole genome shotgun (WGS) entry which is preliminary data.</text>
</comment>
<dbReference type="CDD" id="cd00116">
    <property type="entry name" value="LRR_RI"/>
    <property type="match status" value="1"/>
</dbReference>
<dbReference type="InterPro" id="IPR027038">
    <property type="entry name" value="RanGap"/>
</dbReference>
<gene>
    <name evidence="5" type="ORF">PSACC_00349</name>
</gene>
<name>A0A2H9TQ15_9FUNG</name>
<dbReference type="STRING" id="1246581.A0A2H9TQ15"/>
<evidence type="ECO:0000256" key="3">
    <source>
        <dbReference type="ARBA" id="ARBA00022737"/>
    </source>
</evidence>
<dbReference type="GO" id="GO:0006913">
    <property type="term" value="P:nucleocytoplasmic transport"/>
    <property type="evidence" value="ECO:0007669"/>
    <property type="project" value="TreeGrafter"/>
</dbReference>
<dbReference type="AlphaFoldDB" id="A0A2H9TQ15"/>
<evidence type="ECO:0000313" key="6">
    <source>
        <dbReference type="Proteomes" id="UP000240830"/>
    </source>
</evidence>
<dbReference type="InterPro" id="IPR032675">
    <property type="entry name" value="LRR_dom_sf"/>
</dbReference>
<feature type="region of interest" description="Disordered" evidence="4">
    <location>
        <begin position="497"/>
        <end position="542"/>
    </location>
</feature>
<dbReference type="EMBL" id="MTSL01000037">
    <property type="protein sequence ID" value="PJF19839.1"/>
    <property type="molecule type" value="Genomic_DNA"/>
</dbReference>
<evidence type="ECO:0000256" key="2">
    <source>
        <dbReference type="ARBA" id="ARBA00022614"/>
    </source>
</evidence>
<dbReference type="GO" id="GO:0048471">
    <property type="term" value="C:perinuclear region of cytoplasm"/>
    <property type="evidence" value="ECO:0007669"/>
    <property type="project" value="TreeGrafter"/>
</dbReference>
<reference evidence="5 6" key="1">
    <citation type="submission" date="2016-10" db="EMBL/GenBank/DDBJ databases">
        <title>The genome of Paramicrosporidium saccamoebae is the missing link in understanding Cryptomycota and Microsporidia evolution.</title>
        <authorList>
            <person name="Quandt C.A."/>
            <person name="Beaudet D."/>
            <person name="Corsaro D."/>
            <person name="Michel R."/>
            <person name="Corradi N."/>
            <person name="James T."/>
        </authorList>
    </citation>
    <scope>NUCLEOTIDE SEQUENCE [LARGE SCALE GENOMIC DNA]</scope>
    <source>
        <strain evidence="5 6">KSL3</strain>
    </source>
</reference>
<keyword evidence="1" id="KW-0343">GTPase activation</keyword>
<evidence type="ECO:0000256" key="1">
    <source>
        <dbReference type="ARBA" id="ARBA00022468"/>
    </source>
</evidence>
<organism evidence="5 6">
    <name type="scientific">Paramicrosporidium saccamoebae</name>
    <dbReference type="NCBI Taxonomy" id="1246581"/>
    <lineage>
        <taxon>Eukaryota</taxon>
        <taxon>Fungi</taxon>
        <taxon>Fungi incertae sedis</taxon>
        <taxon>Cryptomycota</taxon>
        <taxon>Cryptomycota incertae sedis</taxon>
        <taxon>Paramicrosporidium</taxon>
    </lineage>
</organism>
<feature type="compositionally biased region" description="Acidic residues" evidence="4">
    <location>
        <begin position="501"/>
        <end position="531"/>
    </location>
</feature>
<accession>A0A2H9TQ15</accession>
<dbReference type="OrthoDB" id="184583at2759"/>
<feature type="compositionally biased region" description="Polar residues" evidence="4">
    <location>
        <begin position="1"/>
        <end position="21"/>
    </location>
</feature>
<feature type="region of interest" description="Disordered" evidence="4">
    <location>
        <begin position="1"/>
        <end position="58"/>
    </location>
</feature>
<dbReference type="GO" id="GO:0031267">
    <property type="term" value="F:small GTPase binding"/>
    <property type="evidence" value="ECO:0007669"/>
    <property type="project" value="TreeGrafter"/>
</dbReference>
<keyword evidence="2" id="KW-0433">Leucine-rich repeat</keyword>
<keyword evidence="6" id="KW-1185">Reference proteome</keyword>
<dbReference type="InterPro" id="IPR001611">
    <property type="entry name" value="Leu-rich_rpt"/>
</dbReference>
<evidence type="ECO:0000256" key="4">
    <source>
        <dbReference type="SAM" id="MobiDB-lite"/>
    </source>
</evidence>